<keyword evidence="8" id="KW-0234">DNA repair</keyword>
<evidence type="ECO:0000256" key="2">
    <source>
        <dbReference type="ARBA" id="ARBA00018077"/>
    </source>
</evidence>
<evidence type="ECO:0000313" key="12">
    <source>
        <dbReference type="EMBL" id="KAF9965129.1"/>
    </source>
</evidence>
<dbReference type="Pfam" id="PF20500">
    <property type="entry name" value="DNA-PKcs_N"/>
    <property type="match status" value="2"/>
</dbReference>
<dbReference type="EMBL" id="JAAAHY010000284">
    <property type="protein sequence ID" value="KAF9965129.1"/>
    <property type="molecule type" value="Genomic_DNA"/>
</dbReference>
<feature type="domain" description="PI3K/PI4K catalytic" evidence="11">
    <location>
        <begin position="3344"/>
        <end position="3670"/>
    </location>
</feature>
<gene>
    <name evidence="12" type="ORF">BGZ70_005357</name>
</gene>
<dbReference type="PANTHER" id="PTHR11139">
    <property type="entry name" value="ATAXIA TELANGIECTASIA MUTATED ATM -RELATED"/>
    <property type="match status" value="1"/>
</dbReference>
<dbReference type="GO" id="GO:0006412">
    <property type="term" value="P:translation"/>
    <property type="evidence" value="ECO:0007669"/>
    <property type="project" value="InterPro"/>
</dbReference>
<dbReference type="Gene3D" id="1.10.1070.11">
    <property type="entry name" value="Phosphatidylinositol 3-/4-kinase, catalytic domain"/>
    <property type="match status" value="1"/>
</dbReference>
<evidence type="ECO:0000256" key="7">
    <source>
        <dbReference type="ARBA" id="ARBA00022777"/>
    </source>
</evidence>
<proteinExistence type="predicted"/>
<evidence type="ECO:0000256" key="5">
    <source>
        <dbReference type="ARBA" id="ARBA00022679"/>
    </source>
</evidence>
<reference evidence="12" key="1">
    <citation type="journal article" date="2020" name="Fungal Divers.">
        <title>Resolving the Mortierellaceae phylogeny through synthesis of multi-gene phylogenetics and phylogenomics.</title>
        <authorList>
            <person name="Vandepol N."/>
            <person name="Liber J."/>
            <person name="Desiro A."/>
            <person name="Na H."/>
            <person name="Kennedy M."/>
            <person name="Barry K."/>
            <person name="Grigoriev I.V."/>
            <person name="Miller A.N."/>
            <person name="O'Donnell K."/>
            <person name="Stajich J.E."/>
            <person name="Bonito G."/>
        </authorList>
    </citation>
    <scope>NUCLEOTIDE SEQUENCE</scope>
    <source>
        <strain evidence="12">CK1249</strain>
    </source>
</reference>
<dbReference type="Gene3D" id="3.30.780.10">
    <property type="entry name" value="SUI1-like domain"/>
    <property type="match status" value="1"/>
</dbReference>
<dbReference type="GO" id="GO:0005730">
    <property type="term" value="C:nucleolus"/>
    <property type="evidence" value="ECO:0007669"/>
    <property type="project" value="UniProtKB-SubCell"/>
</dbReference>
<feature type="region of interest" description="Disordered" evidence="10">
    <location>
        <begin position="1774"/>
        <end position="1797"/>
    </location>
</feature>
<dbReference type="InterPro" id="IPR045581">
    <property type="entry name" value="DNAPKcs_CC5"/>
</dbReference>
<comment type="caution">
    <text evidence="12">The sequence shown here is derived from an EMBL/GenBank/DDBJ whole genome shotgun (WGS) entry which is preliminary data.</text>
</comment>
<dbReference type="InterPro" id="IPR037706">
    <property type="entry name" value="DNA-PK_dom"/>
</dbReference>
<dbReference type="SMART" id="SM01344">
    <property type="entry name" value="NUC194"/>
    <property type="match status" value="1"/>
</dbReference>
<keyword evidence="4" id="KW-0597">Phosphoprotein</keyword>
<evidence type="ECO:0000259" key="11">
    <source>
        <dbReference type="PROSITE" id="PS50290"/>
    </source>
</evidence>
<keyword evidence="6" id="KW-0227">DNA damage</keyword>
<dbReference type="InterPro" id="IPR050517">
    <property type="entry name" value="DDR_Repair_Kinase"/>
</dbReference>
<evidence type="ECO:0000256" key="4">
    <source>
        <dbReference type="ARBA" id="ARBA00022553"/>
    </source>
</evidence>
<comment type="subcellular location">
    <subcellularLocation>
        <location evidence="1">Nucleus</location>
        <location evidence="1">Nucleolus</location>
    </subcellularLocation>
</comment>
<dbReference type="InterPro" id="IPR012582">
    <property type="entry name" value="DNAPKcs_CC3"/>
</dbReference>
<accession>A0A9P6JCD8</accession>
<feature type="region of interest" description="Disordered" evidence="10">
    <location>
        <begin position="2584"/>
        <end position="2603"/>
    </location>
</feature>
<dbReference type="PROSITE" id="PS50290">
    <property type="entry name" value="PI3_4_KINASE_3"/>
    <property type="match status" value="1"/>
</dbReference>
<dbReference type="InterPro" id="IPR003151">
    <property type="entry name" value="PIK-rel_kinase_FAT"/>
</dbReference>
<keyword evidence="9" id="KW-0539">Nucleus</keyword>
<dbReference type="InterPro" id="IPR016024">
    <property type="entry name" value="ARM-type_fold"/>
</dbReference>
<dbReference type="Pfam" id="PF08163">
    <property type="entry name" value="DNAPKcs_CC3"/>
    <property type="match status" value="2"/>
</dbReference>
<dbReference type="InterPro" id="IPR046803">
    <property type="entry name" value="DNAPKcs_CC1-2"/>
</dbReference>
<evidence type="ECO:0000256" key="10">
    <source>
        <dbReference type="SAM" id="MobiDB-lite"/>
    </source>
</evidence>
<dbReference type="Pfam" id="PF05046">
    <property type="entry name" value="Img2"/>
    <property type="match status" value="1"/>
</dbReference>
<keyword evidence="7" id="KW-0418">Kinase</keyword>
<dbReference type="InterPro" id="IPR011009">
    <property type="entry name" value="Kinase-like_dom_sf"/>
</dbReference>
<dbReference type="InterPro" id="IPR018936">
    <property type="entry name" value="PI3/4_kinase_CS"/>
</dbReference>
<name>A0A9P6JCD8_MORAP</name>
<dbReference type="PANTHER" id="PTHR11139:SF68">
    <property type="entry name" value="DNA-DEPENDENT PROTEIN KINASE CATALYTIC SUBUNIT"/>
    <property type="match status" value="1"/>
</dbReference>
<dbReference type="OrthoDB" id="381190at2759"/>
<dbReference type="Gene3D" id="3.30.1010.10">
    <property type="entry name" value="Phosphatidylinositol 3-kinase Catalytic Subunit, Chain A, domain 4"/>
    <property type="match status" value="1"/>
</dbReference>
<protein>
    <recommendedName>
        <fullName evidence="2">DNA-dependent protein kinase catalytic subunit</fullName>
    </recommendedName>
</protein>
<evidence type="ECO:0000256" key="9">
    <source>
        <dbReference type="ARBA" id="ARBA00023242"/>
    </source>
</evidence>
<dbReference type="InterPro" id="IPR046804">
    <property type="entry name" value="DNA-PKcs_N"/>
</dbReference>
<dbReference type="Pfam" id="PF20502">
    <property type="entry name" value="DNAPKcs_CC1-2"/>
    <property type="match status" value="1"/>
</dbReference>
<dbReference type="SUPFAM" id="SSF48371">
    <property type="entry name" value="ARM repeat"/>
    <property type="match status" value="2"/>
</dbReference>
<sequence>MSSPLDLIRLSLVELADDMNGDNPDNVDSQAVATNICNMALSDLKEDEMDMATSLLFNPEKGILYFLKKALDRMIHTGAKTTFLEFTAEFISRYPTSVASYIIDIKARRKYSLTRANKTCLTLFLNDSSARVKKSAMLPIKFILTSCNRMIDPEALDINGLFEKLFTAYGTQQSKMASTVKGEVLEVLGVVSRHFPKVAEERCAVVLRWYLSAIQDQLRPGGKQELSLVAGAVSGLDNFLYSFEHKANKDVPTILQIIKTLVNVPEDLARFATPVDRERTDNINYYRERVQLFSAEGTDRSSTHLAAFITAYTFVAKVYDEIPELLMTALNQMADAAVVNFTKMSTYARIDCTLAIERLLIMLYHKGEGVLRGFIEKLSYKLLVFTSADIAKPKPTAYRGSEQSTDDTAWHSYTIYLFLWRNLFKPTSLSKELNKAHEEISTEDQEKFLRIIYGSTMESFKRLVTLLNLSVSDSEMDLDDGPSLNALEVQLASDSTNGPASGDIAKMQANCAKDFIIFQNLTEFWQIFLPEIRPYLFARWAFVIGDTLIDLSARHPLVSGFYKMFATCLQVCQSISLFAEAGKADSYIKAEDELVDHQRTAALFSKYIREVLARLEQYKDDLLASCLHLVLSSPSALTNSTSIIAPIQLALKLGLGYFPLASIGLDAIERWIDIVSGDQDTWFGQVLPPLNDYLMVQITSVDEKDDADTYAVKSRRRTPSRSQTYKAVAKRAFLLTSAEQVQSLRDLQLRILKLLGRQAGHNKLILEGQLSQQDGAKKVSSDLLAWDPEPRVKLKIPFQEMKTELQLDEMLPRIVDLAENSLNRQIKIASCELLHSLVILMIGSSAFRARDAQDPKKSPFHKIYLKVFPALLRLAVDVDQVSRSLYRPLVSQLIHWLTNGAQYENPETIALLSCCMDAACDTLGPLRDFGAECLGEFVKWSIKQTATSASSSVNVKSLLKRVYNLASHSNPAKRLGAALIVNRIYRVFREETPLVNQFTMELLYWMLFSLKLAEVDHAGLGTRQQSRMAITHLQRIISVKVALFVKDSKDRRRIPGLETATLDSLVQWLLGETARTEVEYTQVCRTLFDSFVTLLPQNYTPGAWIGSKLSLDPTFLLSTYPVVQHNSETFSQPTMYRKWCSQLASTTTNCSWLLNHQGSSDLVVAQLKKTMVFAVAAKFLEKCLLFSRALARNQMTTPLTASERMQIMDQNFFTARKVFSFVSRLISRSADRDDGSLVYELKSSGLLGPQLFSVFAVCLFDPDAIGSDELLKSEEEKMALSREFEASLKAFIKLPAGQDPIKSKAVLDGIQLVQRCNLLEMMFNGSSKEANHYVESLYDTFMRMQETQDPLWIDYCSSLLRLCLAERQSRHGLWEYLLDPKNANAAKVTYLKYSGELNRQLAIHFLDLSPLLSQSAKSSPLLLDIWANFLDHLFSHPELAKEREGFLDMLTKDFSALESIVESLGKDQVTTVIALWKRLVALSPRILRMSKSSAFVSFFFKVYQGFFERDTEKKEYLTLPIMFKDYIAALDLLLKALVLSSNINLFKTLMGVAIRESNHPHMEEIQRSISSFALKLPLSKFLEVASYCFDEFLKRTHSDEHRRNIVHQILLPTLKTVPPLSVTEFYVLHIVKIMGVVKQDPPRSTDVDFRRDYIERGCCYGLIHVLYMRLPSELVNTKDSKIVDAFAKGKAATGKELTVEVFRTANAAKFKQDAAHYHFEQVLSGPLVKSRLSDLRSKSLNPNKTYNSKYQYLSSQYLRDSSLSQSVGVLDDNVYVDQESDPRDESVGSSEADSMADLMDPSKAAAEVKNDDRPLEPEQTLELDSINSNPCMKMILLIIKELHSSITRPPKEMAKEESTMPSWMKDIHRKLTNSNTAINIRLFLAKMILNMPEAFEMYAHSWIRPLMRLAIEGESYGEAMNYFVRTYLMKHCHHEQRQYLKDNIDLIKGVFENWSNIAIVPTTVIYNNFKSVKDDKKNVTGVQLLGIVLTHDNPPFYKGPEIDLGTLNEEEYYQALVRNMGSPHKSVYTSTAEVCGLVLAYMKRHNVAIEEFQELVTRKLFELLVPSAGSGPRSKSGNVVVHFLNSLHKVQLNYAEITDTFGPRILFLFPQLLGEERALALEILAGRAAYLPELFQSLQGLNFLGCLRHRDEATQFAALSIIYGLWESLEASHIMYFLDTLVLEFSSHSSIECRKLYYSILMVLFDKHADTPMVSGVLRTQLLCGLGDSSESIRHTIVEFWYDKNRLPADTFLRLQELVGNMYDTQAEDKFLSYATYMLLDRTKKSSDYTEPIFADPLPNAKFSDSYANIDTSWRSTAAMTPLFVPTQQSQSQDMRREGTLGEDELRATQSTFDFSMTLDGGAPGIRSQLGGTANSSSTLLFRSASIQASGLNDSSQKSGANQKYRRLQHRRVATDQADDAQRFKRAWEAKMNTQMQAAVDKENARAKAVSMIRKYRDGDLPDIQILYSDIIRPLQSLAELDVEICRMLFSKLVTGLMAQADSYIEVEDDATTFKDTLVGNLRRMLERSTALFAPFVGCILRICHDYGEADIPAELISKVAIRSSNQHLGIILLEKQIQHLDPKERSVKRQKTGARGQHDPKQHSWNELARVYKSIDEKDVYKSICESKVASKDLDYTARAIEAEVLGDYGRAAEVYFEAIDKYYSQEIEIDEIERGIWAQGRLECLEYLGEWNNLEANMMADLDNDPREIWSEDYQDPYLHFYLTTYLKLVDGKEEDGMLTAWTSENPNPLFRFIERAMNNPAHRQVLTTQYQPELALAALLGKDYKQASHFVRQSYERFLSIWSNLHPLSTRPRLHELAGLQRIVELEEFLGGIDTVLRSSTNDPFQFLLSKWERRYPGKTTDTMVTWHNVLDDRSLMIRRLEDHVPYSRKQEGMVKKHRIHNLLKLSAAAREQGNFLVAENCISSMQGLSASSYDLYASQLKLNLSKATIELDRSRNADLLLDTLASFEERLTNMRGSDPSQVVSLQLLGSKAYGQLRDLLADDRGVLEHVESSAWAQGVLRKNPRANIPQELQHRGYDCLQTAATLETGEKMAKKLRLTTASYCDRILRHYESDEDKGLPSLNVKYLDLYANLVVKNTLLSMQDEETGATELFPRLLQIIETYPSSQKPFTELIAQQYPNALYYPLTISSENFTFENSSSGQKRKADVASLKKAVYSPLKEDFIFELRRLTNPDHLLKDWLEQTVALFQSKTRNAEQVMALYQDLHRLVLDVNNPRLGSIAKAFAAKHGSKLESLCGKSGQRLTTMSNKDFNAHVIKYCKSEILNKDIPKKHGEGDLLKSYSPWLSSFQSSDHEGLIDIPGQYTGLTPPHGQQSVTIVRFDQRVLAMSSIRKPKRISILGSDEKEHLFLVKGGEDLRLDQRIQQLFSLMNDIMHKDPQCSQQNISVATYKVVPMSGSLGILEWVDNTKPLRHCIEGEVSPKDSWKRTQEQHNRFVASFKGDMMGYYNLFMHAPREKVVKHMDSLFSQMRDDCLKQSVARLAASPEAFLMLRSEFAKSLAAINVCSYILGIGDRHLENFLLDMSNGCLIPIDFGHAFGSATEVLPVPELVPFRLTRQLEGFLKPLGIKGLLEHPMVCIMKALQTKKEVILNTMDIFVKEPLLDWRSHALKQAREQHKRGANMESFEIDENSVAPPAWYLQQKIDIARKKLEGYNPSHLTVRELTSGHLNKPYLPALTKITLGDKKHNVRARHGEVCAGVQAQVECLIDMATDPDLLAPATTTASTTAAAAAKSSLPRTYFVERTKAGQLPVYSEFKNAGTRPLTIIRKIQGNATALKTDLLTTYPGAEVRVNERSNQVILKGLVMDDVRQWLTAKGF</sequence>
<evidence type="ECO:0000256" key="1">
    <source>
        <dbReference type="ARBA" id="ARBA00004604"/>
    </source>
</evidence>
<keyword evidence="5" id="KW-0808">Transferase</keyword>
<evidence type="ECO:0000256" key="8">
    <source>
        <dbReference type="ARBA" id="ARBA00023204"/>
    </source>
</evidence>
<dbReference type="GO" id="GO:0005840">
    <property type="term" value="C:ribosome"/>
    <property type="evidence" value="ECO:0007669"/>
    <property type="project" value="InterPro"/>
</dbReference>
<dbReference type="PROSITE" id="PS00916">
    <property type="entry name" value="PI3_4_KINASE_2"/>
    <property type="match status" value="1"/>
</dbReference>
<dbReference type="SMART" id="SM00146">
    <property type="entry name" value="PI3Kc"/>
    <property type="match status" value="1"/>
</dbReference>
<dbReference type="Pfam" id="PF19704">
    <property type="entry name" value="DNAPKcs_CC5"/>
    <property type="match status" value="2"/>
</dbReference>
<dbReference type="SUPFAM" id="SSF56112">
    <property type="entry name" value="Protein kinase-like (PK-like)"/>
    <property type="match status" value="1"/>
</dbReference>
<keyword evidence="13" id="KW-1185">Reference proteome</keyword>
<evidence type="ECO:0000256" key="3">
    <source>
        <dbReference type="ARBA" id="ARBA00022527"/>
    </source>
</evidence>
<dbReference type="CDD" id="cd05172">
    <property type="entry name" value="PIKKc_DNA-PK"/>
    <property type="match status" value="1"/>
</dbReference>
<dbReference type="InterPro" id="IPR036940">
    <property type="entry name" value="PI3/4_kinase_cat_sf"/>
</dbReference>
<evidence type="ECO:0000256" key="6">
    <source>
        <dbReference type="ARBA" id="ARBA00022763"/>
    </source>
</evidence>
<dbReference type="Proteomes" id="UP000738359">
    <property type="component" value="Unassembled WGS sequence"/>
</dbReference>
<dbReference type="InterPro" id="IPR000403">
    <property type="entry name" value="PI3/4_kinase_cat_dom"/>
</dbReference>
<dbReference type="GO" id="GO:0004677">
    <property type="term" value="F:DNA-dependent protein kinase activity"/>
    <property type="evidence" value="ECO:0007669"/>
    <property type="project" value="InterPro"/>
</dbReference>
<dbReference type="GO" id="GO:0000723">
    <property type="term" value="P:telomere maintenance"/>
    <property type="evidence" value="ECO:0007669"/>
    <property type="project" value="TreeGrafter"/>
</dbReference>
<dbReference type="GO" id="GO:0006303">
    <property type="term" value="P:double-strand break repair via nonhomologous end joining"/>
    <property type="evidence" value="ECO:0007669"/>
    <property type="project" value="InterPro"/>
</dbReference>
<dbReference type="Pfam" id="PF02259">
    <property type="entry name" value="FAT"/>
    <property type="match status" value="1"/>
</dbReference>
<organism evidence="12 13">
    <name type="scientific">Mortierella alpina</name>
    <name type="common">Oleaginous fungus</name>
    <name type="synonym">Mortierella renispora</name>
    <dbReference type="NCBI Taxonomy" id="64518"/>
    <lineage>
        <taxon>Eukaryota</taxon>
        <taxon>Fungi</taxon>
        <taxon>Fungi incertae sedis</taxon>
        <taxon>Mucoromycota</taxon>
        <taxon>Mortierellomycotina</taxon>
        <taxon>Mortierellomycetes</taxon>
        <taxon>Mortierellales</taxon>
        <taxon>Mortierellaceae</taxon>
        <taxon>Mortierella</taxon>
    </lineage>
</organism>
<dbReference type="Pfam" id="PF00454">
    <property type="entry name" value="PI3_PI4_kinase"/>
    <property type="match status" value="1"/>
</dbReference>
<keyword evidence="3" id="KW-0723">Serine/threonine-protein kinase</keyword>
<dbReference type="InterPro" id="IPR007740">
    <property type="entry name" value="Ribosomal_mL49"/>
</dbReference>
<dbReference type="GO" id="GO:0003735">
    <property type="term" value="F:structural constituent of ribosome"/>
    <property type="evidence" value="ECO:0007669"/>
    <property type="project" value="InterPro"/>
</dbReference>
<evidence type="ECO:0000313" key="13">
    <source>
        <dbReference type="Proteomes" id="UP000738359"/>
    </source>
</evidence>